<sequence length="302" mass="33581">MKISTHIYNLGQGLKNIWRNKMFSLASIATMTACIFLFGIFFALGTNFQAMVKSAEEGVAVTVFFDEGITQQRIDEIGNEIKKRVEVKSYNYISAEQAWADYQEEYFGGNEELAAGFADDNPLANSANYEIYLNDVSMQPTLVSFLNGLDGVRQVNQSEVAAKTLTDINRAITIVSMAIVIILLAVSVFLISNTVMVGISVRREEIAIMKLIGAKDAFVRAPFIVEGVFIGLIGSIIPLVLLFFIYEKVIEYASSEFNFLSNMVTFIPVEEIFRTLVPISLILGIGIGWFGSRVTLHKHLRV</sequence>
<keyword evidence="6 11" id="KW-0812">Transmembrane</keyword>
<evidence type="ECO:0000256" key="9">
    <source>
        <dbReference type="ARBA" id="ARBA00023306"/>
    </source>
</evidence>
<dbReference type="InterPro" id="IPR058204">
    <property type="entry name" value="FtsX_firmicutes-type"/>
</dbReference>
<evidence type="ECO:0000259" key="12">
    <source>
        <dbReference type="Pfam" id="PF02687"/>
    </source>
</evidence>
<evidence type="ECO:0000256" key="4">
    <source>
        <dbReference type="ARBA" id="ARBA00022475"/>
    </source>
</evidence>
<evidence type="ECO:0000256" key="6">
    <source>
        <dbReference type="ARBA" id="ARBA00022692"/>
    </source>
</evidence>
<dbReference type="Pfam" id="PF18075">
    <property type="entry name" value="FtsX_ECD"/>
    <property type="match status" value="1"/>
</dbReference>
<dbReference type="InterPro" id="IPR004513">
    <property type="entry name" value="FtsX"/>
</dbReference>
<dbReference type="InterPro" id="IPR040690">
    <property type="entry name" value="FtsX_ECD"/>
</dbReference>
<dbReference type="PROSITE" id="PS51257">
    <property type="entry name" value="PROKAR_LIPOPROTEIN"/>
    <property type="match status" value="1"/>
</dbReference>
<dbReference type="Gene3D" id="3.30.70.3040">
    <property type="match status" value="1"/>
</dbReference>
<dbReference type="PANTHER" id="PTHR47755">
    <property type="entry name" value="CELL DIVISION PROTEIN FTSX"/>
    <property type="match status" value="1"/>
</dbReference>
<evidence type="ECO:0000259" key="13">
    <source>
        <dbReference type="Pfam" id="PF18075"/>
    </source>
</evidence>
<dbReference type="GO" id="GO:0051301">
    <property type="term" value="P:cell division"/>
    <property type="evidence" value="ECO:0007669"/>
    <property type="project" value="UniProtKB-KW"/>
</dbReference>
<organism evidence="14 15">
    <name type="scientific">Pseudobutyrivibrio xylanivorans</name>
    <dbReference type="NCBI Taxonomy" id="185007"/>
    <lineage>
        <taxon>Bacteria</taxon>
        <taxon>Bacillati</taxon>
        <taxon>Bacillota</taxon>
        <taxon>Clostridia</taxon>
        <taxon>Lachnospirales</taxon>
        <taxon>Lachnospiraceae</taxon>
        <taxon>Pseudobutyrivibrio</taxon>
    </lineage>
</organism>
<dbReference type="PIRSF" id="PIRSF003097">
    <property type="entry name" value="FtsX"/>
    <property type="match status" value="1"/>
</dbReference>
<protein>
    <recommendedName>
        <fullName evidence="3 10">Cell division protein FtsX</fullName>
    </recommendedName>
</protein>
<feature type="transmembrane region" description="Helical" evidence="11">
    <location>
        <begin position="22"/>
        <end position="44"/>
    </location>
</feature>
<evidence type="ECO:0000256" key="8">
    <source>
        <dbReference type="ARBA" id="ARBA00023136"/>
    </source>
</evidence>
<dbReference type="PANTHER" id="PTHR47755:SF1">
    <property type="entry name" value="CELL DIVISION PROTEIN FTSX"/>
    <property type="match status" value="1"/>
</dbReference>
<keyword evidence="7 11" id="KW-1133">Transmembrane helix</keyword>
<dbReference type="InterPro" id="IPR003838">
    <property type="entry name" value="ABC3_permease_C"/>
</dbReference>
<feature type="transmembrane region" description="Helical" evidence="11">
    <location>
        <begin position="174"/>
        <end position="201"/>
    </location>
</feature>
<dbReference type="Proteomes" id="UP000199428">
    <property type="component" value="Unassembled WGS sequence"/>
</dbReference>
<comment type="subcellular location">
    <subcellularLocation>
        <location evidence="1">Cell membrane</location>
        <topology evidence="1">Multi-pass membrane protein</topology>
    </subcellularLocation>
</comment>
<dbReference type="Pfam" id="PF02687">
    <property type="entry name" value="FtsX"/>
    <property type="match status" value="1"/>
</dbReference>
<evidence type="ECO:0000256" key="10">
    <source>
        <dbReference type="PIRNR" id="PIRNR003097"/>
    </source>
</evidence>
<evidence type="ECO:0000313" key="14">
    <source>
        <dbReference type="EMBL" id="SCZ81500.1"/>
    </source>
</evidence>
<evidence type="ECO:0000256" key="5">
    <source>
        <dbReference type="ARBA" id="ARBA00022618"/>
    </source>
</evidence>
<evidence type="ECO:0000313" key="15">
    <source>
        <dbReference type="Proteomes" id="UP000199428"/>
    </source>
</evidence>
<reference evidence="14 15" key="1">
    <citation type="submission" date="2016-10" db="EMBL/GenBank/DDBJ databases">
        <authorList>
            <person name="de Groot N.N."/>
        </authorList>
    </citation>
    <scope>NUCLEOTIDE SEQUENCE [LARGE SCALE GENOMIC DNA]</scope>
    <source>
        <strain evidence="14 15">DSM 10317</strain>
    </source>
</reference>
<evidence type="ECO:0000256" key="3">
    <source>
        <dbReference type="ARBA" id="ARBA00021907"/>
    </source>
</evidence>
<evidence type="ECO:0000256" key="7">
    <source>
        <dbReference type="ARBA" id="ARBA00022989"/>
    </source>
</evidence>
<accession>A0A1G5S6J8</accession>
<comment type="function">
    <text evidence="10">Part of the ABC transporter FtsEX involved in asymmetric cellular division facilitating the initiation of sporulation.</text>
</comment>
<keyword evidence="4 10" id="KW-1003">Cell membrane</keyword>
<feature type="transmembrane region" description="Helical" evidence="11">
    <location>
        <begin position="272"/>
        <end position="291"/>
    </location>
</feature>
<dbReference type="GO" id="GO:0005886">
    <property type="term" value="C:plasma membrane"/>
    <property type="evidence" value="ECO:0007669"/>
    <property type="project" value="UniProtKB-SubCell"/>
</dbReference>
<proteinExistence type="inferred from homology"/>
<dbReference type="RefSeq" id="WP_028248294.1">
    <property type="nucleotide sequence ID" value="NZ_FMWK01000022.1"/>
</dbReference>
<keyword evidence="8 10" id="KW-0472">Membrane</keyword>
<dbReference type="AlphaFoldDB" id="A0A1G5S6J8"/>
<comment type="similarity">
    <text evidence="2 10">Belongs to the ABC-4 integral membrane protein family. FtsX subfamily.</text>
</comment>
<feature type="domain" description="ABC3 transporter permease C-terminal" evidence="12">
    <location>
        <begin position="178"/>
        <end position="291"/>
    </location>
</feature>
<keyword evidence="9 10" id="KW-0131">Cell cycle</keyword>
<dbReference type="NCBIfam" id="NF038347">
    <property type="entry name" value="FtsX_Gpos"/>
    <property type="match status" value="1"/>
</dbReference>
<evidence type="ECO:0000256" key="11">
    <source>
        <dbReference type="SAM" id="Phobius"/>
    </source>
</evidence>
<evidence type="ECO:0000256" key="1">
    <source>
        <dbReference type="ARBA" id="ARBA00004651"/>
    </source>
</evidence>
<keyword evidence="5 10" id="KW-0132">Cell division</keyword>
<gene>
    <name evidence="14" type="ORF">SAMN02910350_02844</name>
</gene>
<feature type="domain" description="FtsX extracellular" evidence="13">
    <location>
        <begin position="59"/>
        <end position="155"/>
    </location>
</feature>
<evidence type="ECO:0000256" key="2">
    <source>
        <dbReference type="ARBA" id="ARBA00007379"/>
    </source>
</evidence>
<feature type="transmembrane region" description="Helical" evidence="11">
    <location>
        <begin position="222"/>
        <end position="246"/>
    </location>
</feature>
<name>A0A1G5S6J8_PSEXY</name>
<dbReference type="EMBL" id="FMWK01000022">
    <property type="protein sequence ID" value="SCZ81500.1"/>
    <property type="molecule type" value="Genomic_DNA"/>
</dbReference>